<evidence type="ECO:0000256" key="1">
    <source>
        <dbReference type="SAM" id="MobiDB-lite"/>
    </source>
</evidence>
<feature type="region of interest" description="Disordered" evidence="1">
    <location>
        <begin position="738"/>
        <end position="760"/>
    </location>
</feature>
<reference evidence="2" key="1">
    <citation type="submission" date="2021-01" db="EMBL/GenBank/DDBJ databases">
        <authorList>
            <person name="Corre E."/>
            <person name="Pelletier E."/>
            <person name="Niang G."/>
            <person name="Scheremetjew M."/>
            <person name="Finn R."/>
            <person name="Kale V."/>
            <person name="Holt S."/>
            <person name="Cochrane G."/>
            <person name="Meng A."/>
            <person name="Brown T."/>
            <person name="Cohen L."/>
        </authorList>
    </citation>
    <scope>NUCLEOTIDE SEQUENCE</scope>
    <source>
        <strain evidence="2">CCMP3105</strain>
    </source>
</reference>
<gene>
    <name evidence="2" type="ORF">AMON00008_LOCUS38729</name>
</gene>
<accession>A0A7S4RRD2</accession>
<dbReference type="EMBL" id="HBNR01055137">
    <property type="protein sequence ID" value="CAE4621357.1"/>
    <property type="molecule type" value="Transcribed_RNA"/>
</dbReference>
<sequence length="771" mass="87119">MPSTYKAATYAASALWLEDSKVQYKPNPKWGKSFHRYAAYEKATTVGEALRFGAYPADLLFDFEKGHLTVSEPLREKPLDLFAMKSFEELTYTDKVLSRYTYLADPSKGGEIDSERIQVLEESIRKQRANMRRLRKIQIASVLEIKEVDSLADSTGFWESPLMMARRSLANQQAKEVLELLEAEPRKLTDFEVLSVLRLWDFRENVTRQNVMKPGQTFIYSDTVGLVADRTGHIVAKEETRRYPQFGQFLCRWLRDHTPDDLGADFVFTSININKNYAGRLHRDGSNVGPSCLKAFGDFKGGQLNYFAEDDRSIKLEVLEETMSERSVKLDVAHGLALFDGKRGHWVDEFEGERYSLVFFTCPRYDRMTDDTRQIMDAAGFPVPDEAKMAKLLTVLRRPRGYGEAKPAAKVAQAAESIHDAPFLFWAHDSPARAEQEAEAREYWQRRGLREPIVKDGPQSVIPRIEWEHRGNKRNVSWNEDHLYLVLPGEPTRKDLILEGYRNMVDAAAFLNDPESKVPKAITKEGCCAVFSNRTKIWYCLFRFGRKEAAMKIFGLEAELPQPKRSERAPAQAPAQQQTTPTRKRKQAGADGSEQSAKKQRMARPTPAATPKGRAGKGAAPESDPTSPGHLSLAKKLVKSARAKTAAQKKEKEEEGAKTRPGMSLDRRAVLQKLAACTGETRIELKSGGKTAESHSGSYKRYEGYQPAKTMQEALDLGAVPGDLIYDCQAGLLKILDRRPRGRPRKDAGNETPKSRFDCHARRWRETLAQA</sequence>
<name>A0A7S4RRD2_9DINO</name>
<dbReference type="AlphaFoldDB" id="A0A7S4RRD2"/>
<feature type="region of interest" description="Disordered" evidence="1">
    <location>
        <begin position="561"/>
        <end position="663"/>
    </location>
</feature>
<evidence type="ECO:0000313" key="2">
    <source>
        <dbReference type="EMBL" id="CAE4621357.1"/>
    </source>
</evidence>
<feature type="compositionally biased region" description="Basic and acidic residues" evidence="1">
    <location>
        <begin position="648"/>
        <end position="658"/>
    </location>
</feature>
<protein>
    <submittedName>
        <fullName evidence="2">Uncharacterized protein</fullName>
    </submittedName>
</protein>
<organism evidence="2">
    <name type="scientific">Alexandrium monilatum</name>
    <dbReference type="NCBI Taxonomy" id="311494"/>
    <lineage>
        <taxon>Eukaryota</taxon>
        <taxon>Sar</taxon>
        <taxon>Alveolata</taxon>
        <taxon>Dinophyceae</taxon>
        <taxon>Gonyaulacales</taxon>
        <taxon>Pyrocystaceae</taxon>
        <taxon>Alexandrium</taxon>
    </lineage>
</organism>
<proteinExistence type="predicted"/>
<feature type="compositionally biased region" description="Low complexity" evidence="1">
    <location>
        <begin position="569"/>
        <end position="581"/>
    </location>
</feature>